<dbReference type="Proteomes" id="UP000694892">
    <property type="component" value="Chromosome 7S"/>
</dbReference>
<evidence type="ECO:0000256" key="7">
    <source>
        <dbReference type="ARBA" id="ARBA00023134"/>
    </source>
</evidence>
<dbReference type="PROSITE" id="PS50125">
    <property type="entry name" value="GUANYLATE_CYCLASE_2"/>
    <property type="match status" value="1"/>
</dbReference>
<dbReference type="EMBL" id="CM004479">
    <property type="protein sequence ID" value="OCT70373.1"/>
    <property type="molecule type" value="Genomic_DNA"/>
</dbReference>
<evidence type="ECO:0000256" key="11">
    <source>
        <dbReference type="ARBA" id="ARBA00023239"/>
    </source>
</evidence>
<dbReference type="Gene3D" id="3.30.70.1230">
    <property type="entry name" value="Nucleotide cyclase"/>
    <property type="match status" value="1"/>
</dbReference>
<proteinExistence type="inferred from homology"/>
<dbReference type="Pfam" id="PF00211">
    <property type="entry name" value="Guanylate_cyc"/>
    <property type="match status" value="1"/>
</dbReference>
<keyword evidence="3 14" id="KW-0812">Transmembrane</keyword>
<comment type="similarity">
    <text evidence="13">Belongs to the adenylyl cyclase class-4/guanylyl cyclase family.</text>
</comment>
<dbReference type="InterPro" id="IPR001054">
    <property type="entry name" value="A/G_cyclase"/>
</dbReference>
<dbReference type="SMART" id="SM00044">
    <property type="entry name" value="CYCc"/>
    <property type="match status" value="1"/>
</dbReference>
<dbReference type="CDD" id="cd07302">
    <property type="entry name" value="CHD"/>
    <property type="match status" value="1"/>
</dbReference>
<evidence type="ECO:0000256" key="10">
    <source>
        <dbReference type="ARBA" id="ARBA00023180"/>
    </source>
</evidence>
<evidence type="ECO:0000256" key="13">
    <source>
        <dbReference type="RuleBase" id="RU000405"/>
    </source>
</evidence>
<dbReference type="InterPro" id="IPR050401">
    <property type="entry name" value="Cyclic_nucleotide_synthase"/>
</dbReference>
<evidence type="ECO:0000256" key="6">
    <source>
        <dbReference type="ARBA" id="ARBA00022989"/>
    </source>
</evidence>
<keyword evidence="9" id="KW-0675">Receptor</keyword>
<protein>
    <recommendedName>
        <fullName evidence="2">guanylate cyclase</fullName>
        <ecNumber evidence="2">4.6.1.2</ecNumber>
    </recommendedName>
</protein>
<dbReference type="GO" id="GO:0001653">
    <property type="term" value="F:peptide receptor activity"/>
    <property type="evidence" value="ECO:0007669"/>
    <property type="project" value="TreeGrafter"/>
</dbReference>
<keyword evidence="11 13" id="KW-0456">Lyase</keyword>
<keyword evidence="5" id="KW-0547">Nucleotide-binding</keyword>
<keyword evidence="12" id="KW-0141">cGMP biosynthesis</keyword>
<dbReference type="PANTHER" id="PTHR11920">
    <property type="entry name" value="GUANYLYL CYCLASE"/>
    <property type="match status" value="1"/>
</dbReference>
<keyword evidence="6 14" id="KW-1133">Transmembrane helix</keyword>
<accession>A0A974CC06</accession>
<evidence type="ECO:0000259" key="15">
    <source>
        <dbReference type="PROSITE" id="PS50125"/>
    </source>
</evidence>
<keyword evidence="4" id="KW-0732">Signal</keyword>
<gene>
    <name evidence="16" type="ORF">XELAEV_18037291mg</name>
</gene>
<dbReference type="OMA" id="DCHASKT"/>
<dbReference type="FunFam" id="3.30.70.1230:FF:000004">
    <property type="entry name" value="Guanylate cyclase"/>
    <property type="match status" value="1"/>
</dbReference>
<dbReference type="EC" id="4.6.1.2" evidence="2"/>
<feature type="transmembrane region" description="Helical" evidence="14">
    <location>
        <begin position="70"/>
        <end position="89"/>
    </location>
</feature>
<evidence type="ECO:0000256" key="4">
    <source>
        <dbReference type="ARBA" id="ARBA00022729"/>
    </source>
</evidence>
<dbReference type="GO" id="GO:0004016">
    <property type="term" value="F:adenylate cyclase activity"/>
    <property type="evidence" value="ECO:0007669"/>
    <property type="project" value="TreeGrafter"/>
</dbReference>
<evidence type="ECO:0000256" key="5">
    <source>
        <dbReference type="ARBA" id="ARBA00022741"/>
    </source>
</evidence>
<name>A0A974CC06_XENLA</name>
<dbReference type="GO" id="GO:0005525">
    <property type="term" value="F:GTP binding"/>
    <property type="evidence" value="ECO:0007669"/>
    <property type="project" value="UniProtKB-KW"/>
</dbReference>
<keyword evidence="10" id="KW-0325">Glycoprotein</keyword>
<dbReference type="GO" id="GO:0035556">
    <property type="term" value="P:intracellular signal transduction"/>
    <property type="evidence" value="ECO:0007669"/>
    <property type="project" value="InterPro"/>
</dbReference>
<evidence type="ECO:0000256" key="1">
    <source>
        <dbReference type="ARBA" id="ARBA00004479"/>
    </source>
</evidence>
<evidence type="ECO:0000313" key="17">
    <source>
        <dbReference type="Proteomes" id="UP000694892"/>
    </source>
</evidence>
<dbReference type="AlphaFoldDB" id="A0A974CC06"/>
<keyword evidence="8 14" id="KW-0472">Membrane</keyword>
<dbReference type="SUPFAM" id="SSF55073">
    <property type="entry name" value="Nucleotide cyclase"/>
    <property type="match status" value="1"/>
</dbReference>
<evidence type="ECO:0000256" key="9">
    <source>
        <dbReference type="ARBA" id="ARBA00023170"/>
    </source>
</evidence>
<keyword evidence="7" id="KW-0342">GTP-binding</keyword>
<feature type="domain" description="Guanylate cyclase" evidence="15">
    <location>
        <begin position="419"/>
        <end position="549"/>
    </location>
</feature>
<organism evidence="16 17">
    <name type="scientific">Xenopus laevis</name>
    <name type="common">African clawed frog</name>
    <dbReference type="NCBI Taxonomy" id="8355"/>
    <lineage>
        <taxon>Eukaryota</taxon>
        <taxon>Metazoa</taxon>
        <taxon>Chordata</taxon>
        <taxon>Craniata</taxon>
        <taxon>Vertebrata</taxon>
        <taxon>Euteleostomi</taxon>
        <taxon>Amphibia</taxon>
        <taxon>Batrachia</taxon>
        <taxon>Anura</taxon>
        <taxon>Pipoidea</taxon>
        <taxon>Pipidae</taxon>
        <taxon>Xenopodinae</taxon>
        <taxon>Xenopus</taxon>
        <taxon>Xenopus</taxon>
    </lineage>
</organism>
<evidence type="ECO:0000256" key="14">
    <source>
        <dbReference type="SAM" id="Phobius"/>
    </source>
</evidence>
<dbReference type="PANTHER" id="PTHR11920:SF497">
    <property type="entry name" value="GUANYLATE CYCLASE"/>
    <property type="match status" value="1"/>
</dbReference>
<comment type="subcellular location">
    <subcellularLocation>
        <location evidence="1">Membrane</location>
        <topology evidence="1">Single-pass type I membrane protein</topology>
    </subcellularLocation>
</comment>
<evidence type="ECO:0000256" key="3">
    <source>
        <dbReference type="ARBA" id="ARBA00022692"/>
    </source>
</evidence>
<sequence>MIENQGIGKSELFTPTALSSSSLKSKITIIRSKMVRKEKKVEQEGHGSIYDNRSCCPPSKLGSNRTVRRILAACLVSLVTLLGSFSIGLSNCMKEWWNTEAAIQRLSSCTNVLAMRFVDFLQEQRKHCCLDSLNSTAKVNVIMEKVVLFCNGTQEIYNYDIRCEETTVSYSCRLFADKVIRRLDNITEYNDIFSPVIAEILDEFSNLDKDLQVSKENPVWDDVLSLHLLVRAKEAINKRRNFVRLPSADLQIILHQIITNLNIALFTSDTLYRCWKDNNNLSVYLTKYENISLLPLFAGQTSMLCNPALTTDLNYVQECLHRNANERLRDKSKEILSTISLKISLFTVACFMYPLVLVSFKQMTEWIQNYAINLKERTEDLKKERRLAEDLLHQMLPKLVAKQLRKHKHVEAESYDQVTIFFSDIVGFTLISASCTPLQVVEMLNSLYVCFDSRIESYNVYKVETIGDAYMVVSGLPERNDNKHADEIAKMSLDLVAAVRQVIIPHLPNERLQLRAGIHTGPCVAGIVGYKMPRYCLFGDTVNTASRMESTSLPQKIHISSDTYQILLVDNAYEIELRGEIEVKVMIYSFFLIVNY</sequence>
<evidence type="ECO:0000256" key="8">
    <source>
        <dbReference type="ARBA" id="ARBA00023136"/>
    </source>
</evidence>
<evidence type="ECO:0000313" key="16">
    <source>
        <dbReference type="EMBL" id="OCT70373.1"/>
    </source>
</evidence>
<dbReference type="GO" id="GO:0005886">
    <property type="term" value="C:plasma membrane"/>
    <property type="evidence" value="ECO:0007669"/>
    <property type="project" value="TreeGrafter"/>
</dbReference>
<evidence type="ECO:0000256" key="2">
    <source>
        <dbReference type="ARBA" id="ARBA00012202"/>
    </source>
</evidence>
<dbReference type="GO" id="GO:0007168">
    <property type="term" value="P:receptor guanylyl cyclase signaling pathway"/>
    <property type="evidence" value="ECO:0007669"/>
    <property type="project" value="TreeGrafter"/>
</dbReference>
<evidence type="ECO:0000256" key="12">
    <source>
        <dbReference type="ARBA" id="ARBA00023293"/>
    </source>
</evidence>
<dbReference type="InterPro" id="IPR029787">
    <property type="entry name" value="Nucleotide_cyclase"/>
</dbReference>
<dbReference type="InterPro" id="IPR018297">
    <property type="entry name" value="A/G_cyclase_CS"/>
</dbReference>
<dbReference type="PROSITE" id="PS00452">
    <property type="entry name" value="GUANYLATE_CYCLASE_1"/>
    <property type="match status" value="1"/>
</dbReference>
<reference evidence="17" key="1">
    <citation type="journal article" date="2016" name="Nature">
        <title>Genome evolution in the allotetraploid frog Xenopus laevis.</title>
        <authorList>
            <person name="Session A.M."/>
            <person name="Uno Y."/>
            <person name="Kwon T."/>
            <person name="Chapman J.A."/>
            <person name="Toyoda A."/>
            <person name="Takahashi S."/>
            <person name="Fukui A."/>
            <person name="Hikosaka A."/>
            <person name="Suzuki A."/>
            <person name="Kondo M."/>
            <person name="van Heeringen S.J."/>
            <person name="Quigley I."/>
            <person name="Heinz S."/>
            <person name="Ogino H."/>
            <person name="Ochi H."/>
            <person name="Hellsten U."/>
            <person name="Lyons J.B."/>
            <person name="Simakov O."/>
            <person name="Putnam N."/>
            <person name="Stites J."/>
            <person name="Kuroki Y."/>
            <person name="Tanaka T."/>
            <person name="Michiue T."/>
            <person name="Watanabe M."/>
            <person name="Bogdanovic O."/>
            <person name="Lister R."/>
            <person name="Georgiou G."/>
            <person name="Paranjpe S.S."/>
            <person name="van Kruijsbergen I."/>
            <person name="Shu S."/>
            <person name="Carlson J."/>
            <person name="Kinoshita T."/>
            <person name="Ohta Y."/>
            <person name="Mawaribuchi S."/>
            <person name="Jenkins J."/>
            <person name="Grimwood J."/>
            <person name="Schmutz J."/>
            <person name="Mitros T."/>
            <person name="Mozaffari S.V."/>
            <person name="Suzuki Y."/>
            <person name="Haramoto Y."/>
            <person name="Yamamoto T.S."/>
            <person name="Takagi C."/>
            <person name="Heald R."/>
            <person name="Miller K."/>
            <person name="Haudenschild C."/>
            <person name="Kitzman J."/>
            <person name="Nakayama T."/>
            <person name="Izutsu Y."/>
            <person name="Robert J."/>
            <person name="Fortriede J."/>
            <person name="Burns K."/>
            <person name="Lotay V."/>
            <person name="Karimi K."/>
            <person name="Yasuoka Y."/>
            <person name="Dichmann D.S."/>
            <person name="Flajnik M.F."/>
            <person name="Houston D.W."/>
            <person name="Shendure J."/>
            <person name="DuPasquier L."/>
            <person name="Vize P.D."/>
            <person name="Zorn A.M."/>
            <person name="Ito M."/>
            <person name="Marcotte E.M."/>
            <person name="Wallingford J.B."/>
            <person name="Ito Y."/>
            <person name="Asashima M."/>
            <person name="Ueno N."/>
            <person name="Matsuda Y."/>
            <person name="Veenstra G.J."/>
            <person name="Fujiyama A."/>
            <person name="Harland R.M."/>
            <person name="Taira M."/>
            <person name="Rokhsar D.S."/>
        </authorList>
    </citation>
    <scope>NUCLEOTIDE SEQUENCE [LARGE SCALE GENOMIC DNA]</scope>
    <source>
        <strain evidence="17">J</strain>
    </source>
</reference>
<dbReference type="GO" id="GO:0004383">
    <property type="term" value="F:guanylate cyclase activity"/>
    <property type="evidence" value="ECO:0007669"/>
    <property type="project" value="UniProtKB-EC"/>
</dbReference>
<dbReference type="Gene3D" id="6.10.250.780">
    <property type="match status" value="1"/>
</dbReference>